<feature type="region of interest" description="Disordered" evidence="1">
    <location>
        <begin position="1"/>
        <end position="71"/>
    </location>
</feature>
<sequence>MSAARGRLAHPPRLAGFPTEPARPRPLRALKRSTEPPSENPPGTEESDAAPCGAEARTGPASRRSAKPASG</sequence>
<gene>
    <name evidence="2" type="ordered locus">PSMK_12820</name>
</gene>
<organism evidence="2 3">
    <name type="scientific">Phycisphaera mikurensis (strain NBRC 102666 / KCTC 22515 / FYK2301M01)</name>
    <dbReference type="NCBI Taxonomy" id="1142394"/>
    <lineage>
        <taxon>Bacteria</taxon>
        <taxon>Pseudomonadati</taxon>
        <taxon>Planctomycetota</taxon>
        <taxon>Phycisphaerae</taxon>
        <taxon>Phycisphaerales</taxon>
        <taxon>Phycisphaeraceae</taxon>
        <taxon>Phycisphaera</taxon>
    </lineage>
</organism>
<dbReference type="KEGG" id="phm:PSMK_12820"/>
<protein>
    <submittedName>
        <fullName evidence="2">Uncharacterized protein</fullName>
    </submittedName>
</protein>
<name>I0IDV3_PHYMF</name>
<dbReference type="AlphaFoldDB" id="I0IDV3"/>
<dbReference type="EMBL" id="AP012338">
    <property type="protein sequence ID" value="BAM03441.1"/>
    <property type="molecule type" value="Genomic_DNA"/>
</dbReference>
<dbReference type="Proteomes" id="UP000007881">
    <property type="component" value="Chromosome"/>
</dbReference>
<reference evidence="2 3" key="1">
    <citation type="submission" date="2012-02" db="EMBL/GenBank/DDBJ databases">
        <title>Complete genome sequence of Phycisphaera mikurensis NBRC 102666.</title>
        <authorList>
            <person name="Ankai A."/>
            <person name="Hosoyama A."/>
            <person name="Terui Y."/>
            <person name="Sekine M."/>
            <person name="Fukai R."/>
            <person name="Kato Y."/>
            <person name="Nakamura S."/>
            <person name="Yamada-Narita S."/>
            <person name="Kawakoshi A."/>
            <person name="Fukunaga Y."/>
            <person name="Yamazaki S."/>
            <person name="Fujita N."/>
        </authorList>
    </citation>
    <scope>NUCLEOTIDE SEQUENCE [LARGE SCALE GENOMIC DNA]</scope>
    <source>
        <strain evidence="3">NBRC 102666 / KCTC 22515 / FYK2301M01</strain>
    </source>
</reference>
<accession>I0IDV3</accession>
<evidence type="ECO:0000313" key="2">
    <source>
        <dbReference type="EMBL" id="BAM03441.1"/>
    </source>
</evidence>
<evidence type="ECO:0000313" key="3">
    <source>
        <dbReference type="Proteomes" id="UP000007881"/>
    </source>
</evidence>
<dbReference type="HOGENOM" id="CLU_2736551_0_0_0"/>
<keyword evidence="3" id="KW-1185">Reference proteome</keyword>
<evidence type="ECO:0000256" key="1">
    <source>
        <dbReference type="SAM" id="MobiDB-lite"/>
    </source>
</evidence>
<proteinExistence type="predicted"/>